<sequence length="589" mass="63682">MGFFDDLVLPEEPATERAVLARLAVAGEDEGRYAPPVDRFAPASVSQLDVVGAGAESRVVLTGWSLWPRSLTLHLAVFRKALREGSDPRRQSGLRVGLRFSDGRRVTSLDGTITRHVTVTGPRGPSVAATPQAIGLIPLDPGPQHSRRSLFKTDVDLYLAELPPPGETQLVVEWPDEGIAETHTPVDGAALRAAARRSIEVWPDLEPLEATPRAGLLATLTLGGPPTLLAPPLTRAQREWLRREEEARQRYLPRADWERVRYRDWSDTALIRARLDAGAPPGAGIGHLGATTPLHRAAEWGSQEGVRLLLAHGAAVDARDAHGHTPLWYAACSLDEGRVRALLDAGADAWTPQSDVWSPGRLLATTALAPLVTHLPGARELPAEDVAALRRADALIAAFGTEPLWTDGLGVAFVRGLSEDELIRRLGADPDRCPMVDPEDAPFDPMDYDESLRYVAVRAVTGAPGGCVVRQEGYLPSRDAVLEAISTGTSAYGVYFNPKGGRFGTLARDGESVARDEIGGGPHRSDPSAYWHFRFWQPQGAGQGTFPYGADILAYACAAAGLSIDDGRHAVDRRAPARWVELPPELRRR</sequence>
<dbReference type="PANTHER" id="PTHR24189:SF50">
    <property type="entry name" value="ANKYRIN REPEAT AND SOCS BOX PROTEIN 2"/>
    <property type="match status" value="1"/>
</dbReference>
<reference evidence="5" key="1">
    <citation type="submission" date="2023-07" db="EMBL/GenBank/DDBJ databases">
        <title>30 novel species of actinomycetes from the DSMZ collection.</title>
        <authorList>
            <person name="Nouioui I."/>
        </authorList>
    </citation>
    <scope>NUCLEOTIDE SEQUENCE [LARGE SCALE GENOMIC DNA]</scope>
    <source>
        <strain evidence="5">DSM 44918</strain>
    </source>
</reference>
<name>A0ABU2LWI4_9ACTN</name>
<dbReference type="EMBL" id="JAVREM010000044">
    <property type="protein sequence ID" value="MDT0321633.1"/>
    <property type="molecule type" value="Genomic_DNA"/>
</dbReference>
<dbReference type="PANTHER" id="PTHR24189">
    <property type="entry name" value="MYOTROPHIN"/>
    <property type="match status" value="1"/>
</dbReference>
<evidence type="ECO:0000256" key="3">
    <source>
        <dbReference type="PROSITE-ProRule" id="PRU00023"/>
    </source>
</evidence>
<dbReference type="InterPro" id="IPR002110">
    <property type="entry name" value="Ankyrin_rpt"/>
</dbReference>
<feature type="repeat" description="ANK" evidence="3">
    <location>
        <begin position="289"/>
        <end position="321"/>
    </location>
</feature>
<keyword evidence="1" id="KW-0677">Repeat</keyword>
<evidence type="ECO:0000256" key="2">
    <source>
        <dbReference type="ARBA" id="ARBA00023043"/>
    </source>
</evidence>
<dbReference type="InterPro" id="IPR045592">
    <property type="entry name" value="DUF6461"/>
</dbReference>
<gene>
    <name evidence="4" type="ORF">RNC47_25205</name>
</gene>
<dbReference type="SMART" id="SM00248">
    <property type="entry name" value="ANK"/>
    <property type="match status" value="2"/>
</dbReference>
<dbReference type="PROSITE" id="PS50088">
    <property type="entry name" value="ANK_REPEAT"/>
    <property type="match status" value="1"/>
</dbReference>
<comment type="caution">
    <text evidence="4">The sequence shown here is derived from an EMBL/GenBank/DDBJ whole genome shotgun (WGS) entry which is preliminary data.</text>
</comment>
<dbReference type="PROSITE" id="PS50297">
    <property type="entry name" value="ANK_REP_REGION"/>
    <property type="match status" value="1"/>
</dbReference>
<dbReference type="Gene3D" id="1.25.40.20">
    <property type="entry name" value="Ankyrin repeat-containing domain"/>
    <property type="match status" value="1"/>
</dbReference>
<evidence type="ECO:0000313" key="4">
    <source>
        <dbReference type="EMBL" id="MDT0321633.1"/>
    </source>
</evidence>
<dbReference type="Proteomes" id="UP001183420">
    <property type="component" value="Unassembled WGS sequence"/>
</dbReference>
<dbReference type="RefSeq" id="WP_311601865.1">
    <property type="nucleotide sequence ID" value="NZ_JAVREM010000044.1"/>
</dbReference>
<dbReference type="Pfam" id="PF12796">
    <property type="entry name" value="Ank_2"/>
    <property type="match status" value="1"/>
</dbReference>
<dbReference type="InterPro" id="IPR036770">
    <property type="entry name" value="Ankyrin_rpt-contain_sf"/>
</dbReference>
<proteinExistence type="predicted"/>
<keyword evidence="5" id="KW-1185">Reference proteome</keyword>
<evidence type="ECO:0000256" key="1">
    <source>
        <dbReference type="ARBA" id="ARBA00022737"/>
    </source>
</evidence>
<evidence type="ECO:0000313" key="5">
    <source>
        <dbReference type="Proteomes" id="UP001183420"/>
    </source>
</evidence>
<protein>
    <submittedName>
        <fullName evidence="4">Ankyrin repeat domain-containing protein</fullName>
    </submittedName>
</protein>
<dbReference type="InterPro" id="IPR050745">
    <property type="entry name" value="Multifunctional_regulatory"/>
</dbReference>
<dbReference type="SUPFAM" id="SSF48403">
    <property type="entry name" value="Ankyrin repeat"/>
    <property type="match status" value="1"/>
</dbReference>
<accession>A0ABU2LWI4</accession>
<dbReference type="Pfam" id="PF20062">
    <property type="entry name" value="DUF6461"/>
    <property type="match status" value="1"/>
</dbReference>
<organism evidence="4 5">
    <name type="scientific">Streptomyces millisiae</name>
    <dbReference type="NCBI Taxonomy" id="3075542"/>
    <lineage>
        <taxon>Bacteria</taxon>
        <taxon>Bacillati</taxon>
        <taxon>Actinomycetota</taxon>
        <taxon>Actinomycetes</taxon>
        <taxon>Kitasatosporales</taxon>
        <taxon>Streptomycetaceae</taxon>
        <taxon>Streptomyces</taxon>
    </lineage>
</organism>
<keyword evidence="2 3" id="KW-0040">ANK repeat</keyword>